<dbReference type="PANTHER" id="PTHR43278:SF2">
    <property type="entry name" value="IRON-SULFUR FLAVOPROTEIN"/>
    <property type="match status" value="1"/>
</dbReference>
<dbReference type="InterPro" id="IPR029039">
    <property type="entry name" value="Flavoprotein-like_sf"/>
</dbReference>
<organism evidence="4 5">
    <name type="scientific">Prevotella communis</name>
    <dbReference type="NCBI Taxonomy" id="2913614"/>
    <lineage>
        <taxon>Bacteria</taxon>
        <taxon>Pseudomonadati</taxon>
        <taxon>Bacteroidota</taxon>
        <taxon>Bacteroidia</taxon>
        <taxon>Bacteroidales</taxon>
        <taxon>Prevotellaceae</taxon>
        <taxon>Prevotella</taxon>
    </lineage>
</organism>
<keyword evidence="1" id="KW-0285">Flavoprotein</keyword>
<gene>
    <name evidence="4" type="ORF">SAMN04487901_10649</name>
</gene>
<reference evidence="5" key="1">
    <citation type="submission" date="2016-10" db="EMBL/GenBank/DDBJ databases">
        <authorList>
            <person name="Varghese N."/>
            <person name="Submissions S."/>
        </authorList>
    </citation>
    <scope>NUCLEOTIDE SEQUENCE [LARGE SCALE GENOMIC DNA]</scope>
    <source>
        <strain evidence="5">BP1-148</strain>
    </source>
</reference>
<dbReference type="EMBL" id="FNCQ01000006">
    <property type="protein sequence ID" value="SDG61127.1"/>
    <property type="molecule type" value="Genomic_DNA"/>
</dbReference>
<dbReference type="Pfam" id="PF03358">
    <property type="entry name" value="FMN_red"/>
    <property type="match status" value="1"/>
</dbReference>
<evidence type="ECO:0000256" key="2">
    <source>
        <dbReference type="ARBA" id="ARBA00022643"/>
    </source>
</evidence>
<dbReference type="Proteomes" id="UP000198779">
    <property type="component" value="Unassembled WGS sequence"/>
</dbReference>
<keyword evidence="5" id="KW-1185">Reference proteome</keyword>
<dbReference type="InterPro" id="IPR051796">
    <property type="entry name" value="ISF_SsuE-like"/>
</dbReference>
<evidence type="ECO:0000313" key="4">
    <source>
        <dbReference type="EMBL" id="SDG61127.1"/>
    </source>
</evidence>
<accession>A0A1G7VN59</accession>
<proteinExistence type="predicted"/>
<evidence type="ECO:0000256" key="1">
    <source>
        <dbReference type="ARBA" id="ARBA00022630"/>
    </source>
</evidence>
<name>A0A1G7VN59_9BACT</name>
<sequence>MKTENKMKKIIVIDGGPRKNMNTAVMCEKFAEGARDGGAEVKVVRLYDMNYKGCMSCMACKLKGKASNICKYKDALTPVLEEIATADGLALASPIYFGGVTAEMHAFLERLEFPWLSYNDYSLTAPKKMPVVLMETMNGTPEQNNSQGFGAKEMCITAALGQPEKLVAYNTCQVKNYDNYELGIFSKEGKMQWRNEHWEQDTQKAYEAGKRMAEAQ</sequence>
<keyword evidence="2" id="KW-0288">FMN</keyword>
<dbReference type="PANTHER" id="PTHR43278">
    <property type="entry name" value="NAD(P)H-DEPENDENT FMN-CONTAINING OXIDOREDUCTASE YWQN-RELATED"/>
    <property type="match status" value="1"/>
</dbReference>
<dbReference type="GO" id="GO:0016491">
    <property type="term" value="F:oxidoreductase activity"/>
    <property type="evidence" value="ECO:0007669"/>
    <property type="project" value="InterPro"/>
</dbReference>
<protein>
    <submittedName>
        <fullName evidence="4">Multimeric flavodoxin WrbA</fullName>
    </submittedName>
</protein>
<evidence type="ECO:0000313" key="5">
    <source>
        <dbReference type="Proteomes" id="UP000198779"/>
    </source>
</evidence>
<feature type="domain" description="NADPH-dependent FMN reductase-like" evidence="3">
    <location>
        <begin position="9"/>
        <end position="118"/>
    </location>
</feature>
<evidence type="ECO:0000259" key="3">
    <source>
        <dbReference type="Pfam" id="PF03358"/>
    </source>
</evidence>
<dbReference type="AlphaFoldDB" id="A0A1G7VN59"/>
<dbReference type="STRING" id="645274.SAMN04487901_10649"/>
<dbReference type="Gene3D" id="3.40.50.360">
    <property type="match status" value="1"/>
</dbReference>
<dbReference type="SUPFAM" id="SSF52218">
    <property type="entry name" value="Flavoproteins"/>
    <property type="match status" value="1"/>
</dbReference>
<dbReference type="InterPro" id="IPR005025">
    <property type="entry name" value="FMN_Rdtase-like_dom"/>
</dbReference>